<dbReference type="GO" id="GO:0008270">
    <property type="term" value="F:zinc ion binding"/>
    <property type="evidence" value="ECO:0007669"/>
    <property type="project" value="UniProtKB-KW"/>
</dbReference>
<gene>
    <name evidence="8" type="primary">LOC103499423</name>
</gene>
<dbReference type="SUPFAM" id="SSF48403">
    <property type="entry name" value="Ankyrin repeat"/>
    <property type="match status" value="1"/>
</dbReference>
<dbReference type="PANTHER" id="PTHR24166">
    <property type="entry name" value="ROLLING PEBBLES, ISOFORM B"/>
    <property type="match status" value="1"/>
</dbReference>
<dbReference type="InterPro" id="IPR001841">
    <property type="entry name" value="Znf_RING"/>
</dbReference>
<feature type="repeat" description="ANK" evidence="3">
    <location>
        <begin position="75"/>
        <end position="107"/>
    </location>
</feature>
<evidence type="ECO:0000256" key="2">
    <source>
        <dbReference type="ARBA" id="ARBA00023043"/>
    </source>
</evidence>
<dbReference type="PANTHER" id="PTHR24166:SF45">
    <property type="entry name" value="E3 UBIQUITIN-PROTEIN LIGASE XBAT35"/>
    <property type="match status" value="1"/>
</dbReference>
<keyword evidence="1" id="KW-0677">Repeat</keyword>
<evidence type="ECO:0000256" key="3">
    <source>
        <dbReference type="PROSITE-ProRule" id="PRU00023"/>
    </source>
</evidence>
<keyword evidence="4" id="KW-0479">Metal-binding</keyword>
<dbReference type="GeneID" id="103499423"/>
<dbReference type="Pfam" id="PF12796">
    <property type="entry name" value="Ank_2"/>
    <property type="match status" value="2"/>
</dbReference>
<dbReference type="SMART" id="SM00248">
    <property type="entry name" value="ANK"/>
    <property type="match status" value="2"/>
</dbReference>
<dbReference type="SUPFAM" id="SSF57850">
    <property type="entry name" value="RING/U-box"/>
    <property type="match status" value="1"/>
</dbReference>
<keyword evidence="7" id="KW-1185">Reference proteome</keyword>
<keyword evidence="4" id="KW-0863">Zinc-finger</keyword>
<dbReference type="Gramene" id="MELO3C022999.2.1">
    <property type="protein sequence ID" value="MELO3C022999.2.1"/>
    <property type="gene ID" value="MELO3C022999.2"/>
</dbReference>
<dbReference type="Gene3D" id="3.30.40.10">
    <property type="entry name" value="Zinc/RING finger domain, C3HC4 (zinc finger)"/>
    <property type="match status" value="1"/>
</dbReference>
<feature type="domain" description="RING-type" evidence="6">
    <location>
        <begin position="444"/>
        <end position="483"/>
    </location>
</feature>
<feature type="region of interest" description="Disordered" evidence="5">
    <location>
        <begin position="282"/>
        <end position="302"/>
    </location>
</feature>
<evidence type="ECO:0000313" key="8">
    <source>
        <dbReference type="RefSeq" id="XP_008460647.2"/>
    </source>
</evidence>
<dbReference type="InterPro" id="IPR002110">
    <property type="entry name" value="Ankyrin_rpt"/>
</dbReference>
<dbReference type="AlphaFoldDB" id="A0A1S3CCX3"/>
<evidence type="ECO:0000313" key="7">
    <source>
        <dbReference type="Proteomes" id="UP001652600"/>
    </source>
</evidence>
<dbReference type="InterPro" id="IPR036770">
    <property type="entry name" value="Ankyrin_rpt-contain_sf"/>
</dbReference>
<feature type="region of interest" description="Disordered" evidence="5">
    <location>
        <begin position="321"/>
        <end position="358"/>
    </location>
</feature>
<dbReference type="KEGG" id="cmo:103499423"/>
<dbReference type="InterPro" id="IPR050889">
    <property type="entry name" value="Dendritic_Spine_Reg/Scaffold"/>
</dbReference>
<dbReference type="Pfam" id="PF13920">
    <property type="entry name" value="zf-C3HC4_3"/>
    <property type="match status" value="1"/>
</dbReference>
<dbReference type="InParanoid" id="A0A1S3CCX3"/>
<dbReference type="Proteomes" id="UP001652600">
    <property type="component" value="Chromosome 5"/>
</dbReference>
<dbReference type="InterPro" id="IPR013083">
    <property type="entry name" value="Znf_RING/FYVE/PHD"/>
</dbReference>
<organism evidence="7 8">
    <name type="scientific">Cucumis melo</name>
    <name type="common">Muskmelon</name>
    <dbReference type="NCBI Taxonomy" id="3656"/>
    <lineage>
        <taxon>Eukaryota</taxon>
        <taxon>Viridiplantae</taxon>
        <taxon>Streptophyta</taxon>
        <taxon>Embryophyta</taxon>
        <taxon>Tracheophyta</taxon>
        <taxon>Spermatophyta</taxon>
        <taxon>Magnoliopsida</taxon>
        <taxon>eudicotyledons</taxon>
        <taxon>Gunneridae</taxon>
        <taxon>Pentapetalae</taxon>
        <taxon>rosids</taxon>
        <taxon>fabids</taxon>
        <taxon>Cucurbitales</taxon>
        <taxon>Cucurbitaceae</taxon>
        <taxon>Benincaseae</taxon>
        <taxon>Cucumis</taxon>
    </lineage>
</organism>
<dbReference type="PROSITE" id="PS50297">
    <property type="entry name" value="ANK_REP_REGION"/>
    <property type="match status" value="2"/>
</dbReference>
<evidence type="ECO:0000256" key="5">
    <source>
        <dbReference type="SAM" id="MobiDB-lite"/>
    </source>
</evidence>
<evidence type="ECO:0000259" key="6">
    <source>
        <dbReference type="PROSITE" id="PS50089"/>
    </source>
</evidence>
<evidence type="ECO:0000256" key="1">
    <source>
        <dbReference type="ARBA" id="ARBA00022737"/>
    </source>
</evidence>
<dbReference type="RefSeq" id="XP_008460647.2">
    <property type="nucleotide sequence ID" value="XM_008462425.3"/>
</dbReference>
<dbReference type="CDD" id="cd23129">
    <property type="entry name" value="RING-HC_XBAT35-like"/>
    <property type="match status" value="1"/>
</dbReference>
<feature type="compositionally biased region" description="Polar residues" evidence="5">
    <location>
        <begin position="282"/>
        <end position="297"/>
    </location>
</feature>
<feature type="compositionally biased region" description="Low complexity" evidence="5">
    <location>
        <begin position="332"/>
        <end position="346"/>
    </location>
</feature>
<proteinExistence type="predicted"/>
<dbReference type="SMART" id="SM00184">
    <property type="entry name" value="RING"/>
    <property type="match status" value="1"/>
</dbReference>
<protein>
    <submittedName>
        <fullName evidence="8">E3 ubiquitin-protein ligase XBAT34 isoform X1</fullName>
    </submittedName>
</protein>
<reference evidence="8" key="1">
    <citation type="submission" date="2025-08" db="UniProtKB">
        <authorList>
            <consortium name="RefSeq"/>
        </authorList>
    </citation>
    <scope>IDENTIFICATION</scope>
    <source>
        <tissue evidence="8">Stem</tissue>
    </source>
</reference>
<dbReference type="PROSITE" id="PS50088">
    <property type="entry name" value="ANK_REPEAT"/>
    <property type="match status" value="2"/>
</dbReference>
<keyword evidence="2 3" id="KW-0040">ANK repeat</keyword>
<evidence type="ECO:0000256" key="4">
    <source>
        <dbReference type="PROSITE-ProRule" id="PRU00175"/>
    </source>
</evidence>
<name>A0A1S3CCX3_CUCME</name>
<accession>A0A1S3CCX3</accession>
<sequence length="495" mass="53537">MGQQPSKDELVYQRASNGDVEGIKALAAEGAGLEWVDREGKTPLIVACTKPEPYDVAKTLLELGANVNAFAPGRNGGTPLHHAAKRGLENTVKLLLSYRANTSIINDACQTALEVARAAGHKNVVRAIENHICIFSGWMREFYGPEFLEVLAPHFLSRKVWVVILPCGSRNPMKPTKLELAIYASLQDAQPRLVIPLWKSYLEEHRLQESDPSVVIVDNTPNLAPRGGRRRRRSCHTSWEARCRFRKSKTGRLRLAPATEHDRQQLQWFCDACKGIPQPKAIQSTASHNHQSPTNIATIPPSAEDPDLVIAINASIQSAMQERGQLHHNPHSSSSEAGASSSSALPQPAPPKTSSSKWTVHEASHGCYSPSHGVCAETPNDPVPVIQIMHPPNAVPTAPPVAANTFDASTSTVDYPLVDSDLVNVIPSSSVGNEGKQGNGNSTCVICLDSPVEGACVPCGHMAGCMSCLNEIKAKNWGCPVCRTKINQVIKLYAV</sequence>
<dbReference type="PROSITE" id="PS50089">
    <property type="entry name" value="ZF_RING_2"/>
    <property type="match status" value="1"/>
</dbReference>
<dbReference type="Gene3D" id="1.25.40.20">
    <property type="entry name" value="Ankyrin repeat-containing domain"/>
    <property type="match status" value="1"/>
</dbReference>
<keyword evidence="4" id="KW-0862">Zinc</keyword>
<feature type="repeat" description="ANK" evidence="3">
    <location>
        <begin position="39"/>
        <end position="72"/>
    </location>
</feature>
<dbReference type="eggNOG" id="ENOG502S3SA">
    <property type="taxonomic scope" value="Eukaryota"/>
</dbReference>